<evidence type="ECO:0000313" key="1">
    <source>
        <dbReference type="EMBL" id="RHZ66976.1"/>
    </source>
</evidence>
<dbReference type="AlphaFoldDB" id="A0A397HZK2"/>
<reference evidence="1 2" key="1">
    <citation type="submission" date="2018-08" db="EMBL/GenBank/DDBJ databases">
        <title>Genome and evolution of the arbuscular mycorrhizal fungus Diversispora epigaea (formerly Glomus versiforme) and its bacterial endosymbionts.</title>
        <authorList>
            <person name="Sun X."/>
            <person name="Fei Z."/>
            <person name="Harrison M."/>
        </authorList>
    </citation>
    <scope>NUCLEOTIDE SEQUENCE [LARGE SCALE GENOMIC DNA]</scope>
    <source>
        <strain evidence="1 2">IT104</strain>
    </source>
</reference>
<evidence type="ECO:0000313" key="2">
    <source>
        <dbReference type="Proteomes" id="UP000266861"/>
    </source>
</evidence>
<comment type="caution">
    <text evidence="1">The sequence shown here is derived from an EMBL/GenBank/DDBJ whole genome shotgun (WGS) entry which is preliminary data.</text>
</comment>
<proteinExistence type="predicted"/>
<keyword evidence="2" id="KW-1185">Reference proteome</keyword>
<accession>A0A397HZK2</accession>
<name>A0A397HZK2_9GLOM</name>
<sequence length="244" mass="28742">MEHYNLRNPDESISLKKYNFLPTLPFRLVVAESSESEKTRMVVRMLLGSKYLKVYPIMLGEKDKVPKNGNYGERYIPCDDLLIVALHEDEYLWKTVQYFYEFIAKDKQAPWYKDVRFKIIIPDKLPNITSFKNTGWKRLLVFDNLAEELLSTQLKIIPFFKSGRHNNINSIFISQHYFEIHQNIRENATHISIHCGFGILNSIKCVLKNMYDDYESLAKKVYEVIKKQYVVIDIQRSADDSLSI</sequence>
<dbReference type="OrthoDB" id="2310202at2759"/>
<dbReference type="EMBL" id="PQFF01000277">
    <property type="protein sequence ID" value="RHZ66976.1"/>
    <property type="molecule type" value="Genomic_DNA"/>
</dbReference>
<dbReference type="Proteomes" id="UP000266861">
    <property type="component" value="Unassembled WGS sequence"/>
</dbReference>
<organism evidence="1 2">
    <name type="scientific">Diversispora epigaea</name>
    <dbReference type="NCBI Taxonomy" id="1348612"/>
    <lineage>
        <taxon>Eukaryota</taxon>
        <taxon>Fungi</taxon>
        <taxon>Fungi incertae sedis</taxon>
        <taxon>Mucoromycota</taxon>
        <taxon>Glomeromycotina</taxon>
        <taxon>Glomeromycetes</taxon>
        <taxon>Diversisporales</taxon>
        <taxon>Diversisporaceae</taxon>
        <taxon>Diversispora</taxon>
    </lineage>
</organism>
<gene>
    <name evidence="1" type="ORF">Glove_303g112</name>
</gene>
<protein>
    <submittedName>
        <fullName evidence="1">Uncharacterized protein</fullName>
    </submittedName>
</protein>